<evidence type="ECO:0000313" key="2">
    <source>
        <dbReference type="Proteomes" id="UP000235347"/>
    </source>
</evidence>
<evidence type="ECO:0000313" key="1">
    <source>
        <dbReference type="EMBL" id="PMS25309.1"/>
    </source>
</evidence>
<proteinExistence type="predicted"/>
<protein>
    <submittedName>
        <fullName evidence="1">Uncharacterized protein</fullName>
    </submittedName>
</protein>
<dbReference type="AlphaFoldDB" id="A0A2N7W7D5"/>
<organism evidence="1 2">
    <name type="scientific">Trinickia soli</name>
    <dbReference type="NCBI Taxonomy" id="380675"/>
    <lineage>
        <taxon>Bacteria</taxon>
        <taxon>Pseudomonadati</taxon>
        <taxon>Pseudomonadota</taxon>
        <taxon>Betaproteobacteria</taxon>
        <taxon>Burkholderiales</taxon>
        <taxon>Burkholderiaceae</taxon>
        <taxon>Trinickia</taxon>
    </lineage>
</organism>
<reference evidence="1 2" key="1">
    <citation type="submission" date="2018-01" db="EMBL/GenBank/DDBJ databases">
        <title>Whole genome analyses suggest that Burkholderia sensu lato contains two further novel genera in the rhizoxinica-symbiotica group Mycetohabitans gen. nov., and Trinickia gen. nov.: implications for the evolution of diazotrophy and nodulation in the Burkholderiaceae.</title>
        <authorList>
            <person name="Estrada-de los Santos P."/>
            <person name="Palmer M."/>
            <person name="Chavez-Ramirez B."/>
            <person name="Beukes C."/>
            <person name="Steenkamp E.T."/>
            <person name="Hirsch A.M."/>
            <person name="Manyaka P."/>
            <person name="Maluk M."/>
            <person name="Lafos M."/>
            <person name="Crook M."/>
            <person name="Gross E."/>
            <person name="Simon M.F."/>
            <person name="Bueno dos Reis Junior F."/>
            <person name="Poole P.S."/>
            <person name="Venter S.N."/>
            <person name="James E.K."/>
        </authorList>
    </citation>
    <scope>NUCLEOTIDE SEQUENCE [LARGE SCALE GENOMIC DNA]</scope>
    <source>
        <strain evidence="1 2">GP25-8</strain>
    </source>
</reference>
<sequence>MSAAAVARDMAAKGFETFETRTFTESPRRLLASFESKLATYNEGENMQWMVRLDRRLATRIKLSAKEYGKSASQMVAMCMTDALVEESEITAGAAVPTELESAKAIVAKYSGPGARKLAEEIGLGRRGPLLTGVLSGKTAAPRALLRALSLKLKVPMSLLQQVFSEAFLSSPVPAFKAEDGKPEVRITRQTWEEAVKSLSLSDEETSALLEFAD</sequence>
<keyword evidence="2" id="KW-1185">Reference proteome</keyword>
<dbReference type="Proteomes" id="UP000235347">
    <property type="component" value="Unassembled WGS sequence"/>
</dbReference>
<dbReference type="EMBL" id="PNYB01000007">
    <property type="protein sequence ID" value="PMS25309.1"/>
    <property type="molecule type" value="Genomic_DNA"/>
</dbReference>
<name>A0A2N7W7D5_9BURK</name>
<comment type="caution">
    <text evidence="1">The sequence shown here is derived from an EMBL/GenBank/DDBJ whole genome shotgun (WGS) entry which is preliminary data.</text>
</comment>
<gene>
    <name evidence="1" type="ORF">C0Z19_10175</name>
</gene>
<accession>A0A2N7W7D5</accession>